<dbReference type="Pfam" id="PF12571">
    <property type="entry name" value="Phage_tail_fib"/>
    <property type="match status" value="1"/>
</dbReference>
<dbReference type="GeneID" id="80802417"/>
<proteinExistence type="predicted"/>
<dbReference type="InterPro" id="IPR051934">
    <property type="entry name" value="Phage_Tail_Fiber_Structural"/>
</dbReference>
<name>A0A2A7UY14_COMTR</name>
<feature type="domain" description="Phage tail fibre protein N-terminal" evidence="2">
    <location>
        <begin position="1"/>
        <end position="150"/>
    </location>
</feature>
<dbReference type="InterPro" id="IPR022225">
    <property type="entry name" value="Phage_tail_fibre_N"/>
</dbReference>
<dbReference type="Proteomes" id="UP000220246">
    <property type="component" value="Unassembled WGS sequence"/>
</dbReference>
<comment type="caution">
    <text evidence="3">The sequence shown here is derived from an EMBL/GenBank/DDBJ whole genome shotgun (WGS) entry which is preliminary data.</text>
</comment>
<evidence type="ECO:0000256" key="1">
    <source>
        <dbReference type="SAM" id="SignalP"/>
    </source>
</evidence>
<keyword evidence="1" id="KW-0732">Signal</keyword>
<dbReference type="AlphaFoldDB" id="A0A2A7UY14"/>
<keyword evidence="4" id="KW-1185">Reference proteome</keyword>
<dbReference type="OrthoDB" id="9810174at2"/>
<gene>
    <name evidence="3" type="ORF">CRM82_17490</name>
</gene>
<feature type="chain" id="PRO_5012857340" description="Phage tail fibre protein N-terminal domain-containing protein" evidence="1">
    <location>
        <begin position="20"/>
        <end position="290"/>
    </location>
</feature>
<dbReference type="PANTHER" id="PTHR35191">
    <property type="entry name" value="PROPHAGE SIDE TAIL FIBER PROTEIN HOMOLOG STFQ-RELATED"/>
    <property type="match status" value="1"/>
</dbReference>
<evidence type="ECO:0000313" key="3">
    <source>
        <dbReference type="EMBL" id="PEH90143.1"/>
    </source>
</evidence>
<evidence type="ECO:0000313" key="4">
    <source>
        <dbReference type="Proteomes" id="UP000220246"/>
    </source>
</evidence>
<dbReference type="STRING" id="1219032.GCA_001515545_00854"/>
<feature type="signal peptide" evidence="1">
    <location>
        <begin position="1"/>
        <end position="19"/>
    </location>
</feature>
<organism evidence="3 4">
    <name type="scientific">Comamonas terrigena</name>
    <dbReference type="NCBI Taxonomy" id="32013"/>
    <lineage>
        <taxon>Bacteria</taxon>
        <taxon>Pseudomonadati</taxon>
        <taxon>Pseudomonadota</taxon>
        <taxon>Betaproteobacteria</taxon>
        <taxon>Burkholderiales</taxon>
        <taxon>Comamonadaceae</taxon>
        <taxon>Comamonas</taxon>
    </lineage>
</organism>
<accession>A0A2A7UY14</accession>
<reference evidence="4" key="1">
    <citation type="submission" date="2017-09" db="EMBL/GenBank/DDBJ databases">
        <title>FDA dAtabase for Regulatory Grade micrObial Sequences (FDA-ARGOS): Supporting development and validation of Infectious Disease Dx tests.</title>
        <authorList>
            <person name="Minogue T."/>
            <person name="Wolcott M."/>
            <person name="Wasieloski L."/>
            <person name="Aguilar W."/>
            <person name="Moore D."/>
            <person name="Tallon L."/>
            <person name="Sadzewicz L."/>
            <person name="Ott S."/>
            <person name="Zhao X."/>
            <person name="Nagaraj S."/>
            <person name="Vavikolanu K."/>
            <person name="Aluvathingal J."/>
            <person name="Nadendla S."/>
            <person name="Sichtig H."/>
        </authorList>
    </citation>
    <scope>NUCLEOTIDE SEQUENCE [LARGE SCALE GENOMIC DNA]</scope>
    <source>
        <strain evidence="4">FDAARGOS_394</strain>
    </source>
</reference>
<dbReference type="PANTHER" id="PTHR35191:SF1">
    <property type="entry name" value="PROPHAGE SIDE TAIL FIBER PROTEIN HOMOLOG STFQ-RELATED"/>
    <property type="match status" value="1"/>
</dbReference>
<sequence length="290" mass="30538">MSTYYTLLTNLGAALHANAQVMQTTVPWTHMCLGDGGGAPVVPVQTQTALKREVHRLAITDIAQHPDNPNWLIVEAVVPSDVGGWTVRETAIYGGANGAQCIAVGNYPETYKPVLAEGAAREMVMRMVVEISSTATVKLTIDPAVAIASRAWVESLVATPQKRGLIKLATVDESKEGVRPDVAVTPEGLSAALETRQKALGDGQTRSAGAGYLENITYPNPVQRTCEVRVTGTTNAANGGAQIQVNGVAKAIASSPLTVGFVSTSVILLKGETFKVVRSSMGEFQIEVIA</sequence>
<evidence type="ECO:0000259" key="2">
    <source>
        <dbReference type="Pfam" id="PF12571"/>
    </source>
</evidence>
<protein>
    <recommendedName>
        <fullName evidence="2">Phage tail fibre protein N-terminal domain-containing protein</fullName>
    </recommendedName>
</protein>
<dbReference type="EMBL" id="PDEA01000001">
    <property type="protein sequence ID" value="PEH90143.1"/>
    <property type="molecule type" value="Genomic_DNA"/>
</dbReference>
<dbReference type="RefSeq" id="WP_066533766.1">
    <property type="nucleotide sequence ID" value="NZ_PDEA01000001.1"/>
</dbReference>